<keyword evidence="2" id="KW-1185">Reference proteome</keyword>
<protein>
    <submittedName>
        <fullName evidence="1">Uncharacterized protein</fullName>
    </submittedName>
</protein>
<gene>
    <name evidence="1" type="ORF">SH601_04970</name>
</gene>
<evidence type="ECO:0000313" key="1">
    <source>
        <dbReference type="EMBL" id="MDX8045335.1"/>
    </source>
</evidence>
<name>A0ACC6M389_9BACI</name>
<comment type="caution">
    <text evidence="1">The sequence shown here is derived from an EMBL/GenBank/DDBJ whole genome shotgun (WGS) entry which is preliminary data.</text>
</comment>
<reference evidence="1" key="1">
    <citation type="submission" date="2023-11" db="EMBL/GenBank/DDBJ databases">
        <title>Gracilibacillus pellucida a moderately halophilic bacterium isolated from saline soil in Xinjiang province.</title>
        <authorList>
            <person name="Zhang Z."/>
            <person name="Tan F."/>
            <person name="Wang Y."/>
            <person name="Xia M."/>
        </authorList>
    </citation>
    <scope>NUCLEOTIDE SEQUENCE</scope>
    <source>
        <strain evidence="1">S3-1-1</strain>
    </source>
</reference>
<dbReference type="EMBL" id="JAWZSR010000002">
    <property type="protein sequence ID" value="MDX8045335.1"/>
    <property type="molecule type" value="Genomic_DNA"/>
</dbReference>
<proteinExistence type="predicted"/>
<evidence type="ECO:0000313" key="2">
    <source>
        <dbReference type="Proteomes" id="UP001277972"/>
    </source>
</evidence>
<accession>A0ACC6M389</accession>
<dbReference type="Proteomes" id="UP001277972">
    <property type="component" value="Unassembled WGS sequence"/>
</dbReference>
<sequence>MKIKVVTNELRFPIRIFLPNVLLRFFTSKRMLKIFLKRVDNGEEILHQLDRKALKQVFKTFKEYKGTELVNVKAKDGTEVKITL</sequence>
<organism evidence="1 2">
    <name type="scientific">Gracilibacillus pellucidus</name>
    <dbReference type="NCBI Taxonomy" id="3095368"/>
    <lineage>
        <taxon>Bacteria</taxon>
        <taxon>Bacillati</taxon>
        <taxon>Bacillota</taxon>
        <taxon>Bacilli</taxon>
        <taxon>Bacillales</taxon>
        <taxon>Bacillaceae</taxon>
        <taxon>Gracilibacillus</taxon>
    </lineage>
</organism>